<evidence type="ECO:0000256" key="1">
    <source>
        <dbReference type="SAM" id="SignalP"/>
    </source>
</evidence>
<evidence type="ECO:0008006" key="4">
    <source>
        <dbReference type="Google" id="ProtNLM"/>
    </source>
</evidence>
<evidence type="ECO:0000313" key="2">
    <source>
        <dbReference type="EMBL" id="EFP74843.2"/>
    </source>
</evidence>
<dbReference type="KEGG" id="pgr:PGTG_01436"/>
<dbReference type="RefSeq" id="XP_003319262.2">
    <property type="nucleotide sequence ID" value="XM_003319214.2"/>
</dbReference>
<proteinExistence type="predicted"/>
<dbReference type="GeneID" id="10546959"/>
<gene>
    <name evidence="2" type="ORF">PGTG_01436</name>
</gene>
<accession>E3JSB8</accession>
<dbReference type="InParanoid" id="E3JSB8"/>
<keyword evidence="1" id="KW-0732">Signal</keyword>
<protein>
    <recommendedName>
        <fullName evidence="4">ZP domain-containing protein</fullName>
    </recommendedName>
</protein>
<keyword evidence="3" id="KW-1185">Reference proteome</keyword>
<dbReference type="EMBL" id="DS178263">
    <property type="protein sequence ID" value="EFP74843.2"/>
    <property type="molecule type" value="Genomic_DNA"/>
</dbReference>
<reference evidence="3" key="2">
    <citation type="journal article" date="2011" name="Proc. Natl. Acad. Sci. U.S.A.">
        <title>Obligate biotrophy features unraveled by the genomic analysis of rust fungi.</title>
        <authorList>
            <person name="Duplessis S."/>
            <person name="Cuomo C.A."/>
            <person name="Lin Y.-C."/>
            <person name="Aerts A."/>
            <person name="Tisserant E."/>
            <person name="Veneault-Fourrey C."/>
            <person name="Joly D.L."/>
            <person name="Hacquard S."/>
            <person name="Amselem J."/>
            <person name="Cantarel B.L."/>
            <person name="Chiu R."/>
            <person name="Coutinho P.M."/>
            <person name="Feau N."/>
            <person name="Field M."/>
            <person name="Frey P."/>
            <person name="Gelhaye E."/>
            <person name="Goldberg J."/>
            <person name="Grabherr M.G."/>
            <person name="Kodira C.D."/>
            <person name="Kohler A."/>
            <person name="Kuees U."/>
            <person name="Lindquist E.A."/>
            <person name="Lucas S.M."/>
            <person name="Mago R."/>
            <person name="Mauceli E."/>
            <person name="Morin E."/>
            <person name="Murat C."/>
            <person name="Pangilinan J.L."/>
            <person name="Park R."/>
            <person name="Pearson M."/>
            <person name="Quesneville H."/>
            <person name="Rouhier N."/>
            <person name="Sakthikumar S."/>
            <person name="Salamov A.A."/>
            <person name="Schmutz J."/>
            <person name="Selles B."/>
            <person name="Shapiro H."/>
            <person name="Tanguay P."/>
            <person name="Tuskan G.A."/>
            <person name="Henrissat B."/>
            <person name="Van de Peer Y."/>
            <person name="Rouze P."/>
            <person name="Ellis J.G."/>
            <person name="Dodds P.N."/>
            <person name="Schein J.E."/>
            <person name="Zhong S."/>
            <person name="Hamelin R.C."/>
            <person name="Grigoriev I.V."/>
            <person name="Szabo L.J."/>
            <person name="Martin F."/>
        </authorList>
    </citation>
    <scope>NUCLEOTIDE SEQUENCE [LARGE SCALE GENOMIC DNA]</scope>
    <source>
        <strain evidence="3">CRL 75-36-700-3 / race SCCL</strain>
    </source>
</reference>
<organism evidence="2 3">
    <name type="scientific">Puccinia graminis f. sp. tritici (strain CRL 75-36-700-3 / race SCCL)</name>
    <name type="common">Black stem rust fungus</name>
    <dbReference type="NCBI Taxonomy" id="418459"/>
    <lineage>
        <taxon>Eukaryota</taxon>
        <taxon>Fungi</taxon>
        <taxon>Dikarya</taxon>
        <taxon>Basidiomycota</taxon>
        <taxon>Pucciniomycotina</taxon>
        <taxon>Pucciniomycetes</taxon>
        <taxon>Pucciniales</taxon>
        <taxon>Pucciniaceae</taxon>
        <taxon>Puccinia</taxon>
    </lineage>
</organism>
<name>E3JSB8_PUCGT</name>
<dbReference type="Proteomes" id="UP000008783">
    <property type="component" value="Unassembled WGS sequence"/>
</dbReference>
<sequence>MVSHRFIFIAVICLLNAPSSLQLTKPVPLTDIKCSKKRQLRPGDCARAYQKIIYDTDLTLDQSEITLEKVSGSCVTRIDNPKFLNVPKEIIEDAFNQVVTKCDGVPGHANLTSFDGVRVLVRHHTRPSVYGYEDDTELNQSICFRDSDTQDIVEEDCMEAYRLLPTDTAGHFLSVEHHVQGNSIGLTFKTCLVSVWTSDGSKIIVLKGDMERLFGKLMQQCKVNGKGGTLITEGAQGKNGKVNLQVSTPKT</sequence>
<dbReference type="AlphaFoldDB" id="E3JSB8"/>
<feature type="signal peptide" evidence="1">
    <location>
        <begin position="1"/>
        <end position="22"/>
    </location>
</feature>
<dbReference type="VEuPathDB" id="FungiDB:PGTG_01436"/>
<evidence type="ECO:0000313" key="3">
    <source>
        <dbReference type="Proteomes" id="UP000008783"/>
    </source>
</evidence>
<dbReference type="HOGENOM" id="CLU_095050_0_0_1"/>
<feature type="chain" id="PRO_5003173158" description="ZP domain-containing protein" evidence="1">
    <location>
        <begin position="23"/>
        <end position="251"/>
    </location>
</feature>
<reference key="1">
    <citation type="submission" date="2007-01" db="EMBL/GenBank/DDBJ databases">
        <title>The Genome Sequence of Puccinia graminis f. sp. tritici Strain CRL 75-36-700-3.</title>
        <authorList>
            <consortium name="The Broad Institute Genome Sequencing Platform"/>
            <person name="Birren B."/>
            <person name="Lander E."/>
            <person name="Galagan J."/>
            <person name="Nusbaum C."/>
            <person name="Devon K."/>
            <person name="Cuomo C."/>
            <person name="Jaffe D."/>
            <person name="Butler J."/>
            <person name="Alvarez P."/>
            <person name="Gnerre S."/>
            <person name="Grabherr M."/>
            <person name="Mauceli E."/>
            <person name="Brockman W."/>
            <person name="Young S."/>
            <person name="LaButti K."/>
            <person name="Sykes S."/>
            <person name="DeCaprio D."/>
            <person name="Crawford M."/>
            <person name="Koehrsen M."/>
            <person name="Engels R."/>
            <person name="Montgomery P."/>
            <person name="Pearson M."/>
            <person name="Howarth C."/>
            <person name="Larson L."/>
            <person name="White J."/>
            <person name="Zeng Q."/>
            <person name="Kodira C."/>
            <person name="Yandava C."/>
            <person name="Alvarado L."/>
            <person name="O'Leary S."/>
            <person name="Szabo L."/>
            <person name="Dean R."/>
            <person name="Schein J."/>
        </authorList>
    </citation>
    <scope>NUCLEOTIDE SEQUENCE</scope>
    <source>
        <strain>CRL 75-36-700-3</strain>
    </source>
</reference>
<dbReference type="OrthoDB" id="2495475at2759"/>